<feature type="compositionally biased region" description="Pro residues" evidence="1">
    <location>
        <begin position="198"/>
        <end position="209"/>
    </location>
</feature>
<feature type="compositionally biased region" description="Low complexity" evidence="1">
    <location>
        <begin position="185"/>
        <end position="197"/>
    </location>
</feature>
<comment type="caution">
    <text evidence="4">The sequence shown here is derived from an EMBL/GenBank/DDBJ whole genome shotgun (WGS) entry which is preliminary data.</text>
</comment>
<organism evidence="4 5">
    <name type="scientific">Streptomyces sporangiiformans</name>
    <dbReference type="NCBI Taxonomy" id="2315329"/>
    <lineage>
        <taxon>Bacteria</taxon>
        <taxon>Bacillati</taxon>
        <taxon>Actinomycetota</taxon>
        <taxon>Actinomycetes</taxon>
        <taxon>Kitasatosporales</taxon>
        <taxon>Streptomycetaceae</taxon>
        <taxon>Streptomyces</taxon>
    </lineage>
</organism>
<protein>
    <recommendedName>
        <fullName evidence="3">DUF6542 domain-containing protein</fullName>
    </recommendedName>
</protein>
<keyword evidence="2" id="KW-0812">Transmembrane</keyword>
<dbReference type="OrthoDB" id="4334282at2"/>
<feature type="transmembrane region" description="Helical" evidence="2">
    <location>
        <begin position="60"/>
        <end position="82"/>
    </location>
</feature>
<dbReference type="InterPro" id="IPR046672">
    <property type="entry name" value="DUF6542"/>
</dbReference>
<accession>A0A505DLX8</accession>
<dbReference type="Proteomes" id="UP000317378">
    <property type="component" value="Unassembled WGS sequence"/>
</dbReference>
<feature type="region of interest" description="Disordered" evidence="1">
    <location>
        <begin position="185"/>
        <end position="215"/>
    </location>
</feature>
<feature type="transmembrane region" description="Helical" evidence="2">
    <location>
        <begin position="111"/>
        <end position="130"/>
    </location>
</feature>
<dbReference type="Pfam" id="PF20177">
    <property type="entry name" value="DUF6542"/>
    <property type="match status" value="1"/>
</dbReference>
<gene>
    <name evidence="4" type="ORF">FGD71_014450</name>
</gene>
<keyword evidence="5" id="KW-1185">Reference proteome</keyword>
<feature type="region of interest" description="Disordered" evidence="1">
    <location>
        <begin position="1"/>
        <end position="45"/>
    </location>
</feature>
<keyword evidence="2" id="KW-0472">Membrane</keyword>
<evidence type="ECO:0000256" key="2">
    <source>
        <dbReference type="SAM" id="Phobius"/>
    </source>
</evidence>
<dbReference type="AlphaFoldDB" id="A0A505DLX8"/>
<feature type="compositionally biased region" description="Pro residues" evidence="1">
    <location>
        <begin position="1"/>
        <end position="11"/>
    </location>
</feature>
<evidence type="ECO:0000256" key="1">
    <source>
        <dbReference type="SAM" id="MobiDB-lite"/>
    </source>
</evidence>
<sequence>MEQPRTRPPQARPRRGAPLPPQAGRGGARTPRQARPDVPRSTSPLSRVVRAVRRMPNPRLTGLGSGVFCTASMFALACLDWLLFGGSVTVYGVLFLPVCALTALWVRRADLVTAVVAIPIAFAIGLLPIADSDGGFTGRLMNLVTVLAMHAGWLYGGTLIAGLIVTVRKVRLMSRRAAQRRAAAQAAAQAAHTAQAAPQPPTRQKPPAQPRRRTA</sequence>
<name>A0A505DLX8_9ACTN</name>
<keyword evidence="2" id="KW-1133">Transmembrane helix</keyword>
<feature type="transmembrane region" description="Helical" evidence="2">
    <location>
        <begin position="142"/>
        <end position="167"/>
    </location>
</feature>
<proteinExistence type="predicted"/>
<evidence type="ECO:0000259" key="3">
    <source>
        <dbReference type="Pfam" id="PF20177"/>
    </source>
</evidence>
<dbReference type="EMBL" id="VCHX02000116">
    <property type="protein sequence ID" value="TPQ21566.1"/>
    <property type="molecule type" value="Genomic_DNA"/>
</dbReference>
<feature type="transmembrane region" description="Helical" evidence="2">
    <location>
        <begin position="88"/>
        <end position="106"/>
    </location>
</feature>
<feature type="domain" description="DUF6542" evidence="3">
    <location>
        <begin position="59"/>
        <end position="172"/>
    </location>
</feature>
<evidence type="ECO:0000313" key="5">
    <source>
        <dbReference type="Proteomes" id="UP000317378"/>
    </source>
</evidence>
<reference evidence="4 5" key="1">
    <citation type="submission" date="2019-06" db="EMBL/GenBank/DDBJ databases">
        <title>Streptomyces sporangiiformans sp. nov., a novel actinomycete isolated from soil in Mount Song.</title>
        <authorList>
            <person name="Han L."/>
        </authorList>
    </citation>
    <scope>NUCLEOTIDE SEQUENCE [LARGE SCALE GENOMIC DNA]</scope>
    <source>
        <strain evidence="4 5">NEAU-SSA 1</strain>
    </source>
</reference>
<evidence type="ECO:0000313" key="4">
    <source>
        <dbReference type="EMBL" id="TPQ21566.1"/>
    </source>
</evidence>